<proteinExistence type="predicted"/>
<reference evidence="3 4" key="1">
    <citation type="submission" date="2019-12" db="EMBL/GenBank/DDBJ databases">
        <title>Genomic-based taxomic classification of the family Erythrobacteraceae.</title>
        <authorList>
            <person name="Xu L."/>
        </authorList>
    </citation>
    <scope>NUCLEOTIDE SEQUENCE [LARGE SCALE GENOMIC DNA]</scope>
    <source>
        <strain evidence="3 4">KEMB 9005-328</strain>
    </source>
</reference>
<sequence length="633" mass="67868">MHGRGILCRLGKSAAGSTIAMMAAALIPMTILTGSAIDTARVYVVKTRLQQACDAGALAGRKFMTDLTSTALDATATAQAKNFFNNNFNPGWMSATEVNFTPTKTANNQVNGVATAKVPMTIMSMFGFGASKVTATCTARYDVADTDIIFVLDTTGSMACAPNDSDSTCSSYVSYAGTNSYTRPSGGGGVPGYAGTTGYSVPEKSNSRISALRAAVLNFYDTFAANADPSTHVRYGFVTYTSTVNAGQAIMDMSPTYMIGGAGNSTSSWNYQSRYVSGDYTISSNSVYRSGYNSSSCADAGSPRNPAPTQNNPYPYFSNGTASIVTTSWSNWYGCRFTTSTLGPRWTYKQIPLDVRQLVAGNTITDPSKVDSSTTSWLGCVEERDTTASSSFSQSSLPPDLDPDLTPNSDATRWRPLWPDVTYMRNNYGSTGTAYSNGDSNSHPNMGTSTYQRYGYTSCGKPVARLQVMTRTAVSNYVNARDFTPIGGTYHDTGMIWGTRLLSPDGIFKNDTSTWLGSSSAPNRVIIFLTDGDMAPSPYIYGQYGIEYYDQRVTGGNLSQQTNYHNARFLAECTAAKAKNIDVWTVTIGSSITSEMSSCATMPSQALNTTDGTDLSNKFAAIAKQLAMLRLTK</sequence>
<evidence type="ECO:0000313" key="3">
    <source>
        <dbReference type="EMBL" id="MXP28517.1"/>
    </source>
</evidence>
<keyword evidence="4" id="KW-1185">Reference proteome</keyword>
<feature type="region of interest" description="Disordered" evidence="1">
    <location>
        <begin position="388"/>
        <end position="410"/>
    </location>
</feature>
<dbReference type="InterPro" id="IPR028087">
    <property type="entry name" value="Tad_N"/>
</dbReference>
<protein>
    <recommendedName>
        <fullName evidence="2">Putative Flp pilus-assembly TadG-like N-terminal domain-containing protein</fullName>
    </recommendedName>
</protein>
<dbReference type="Pfam" id="PF13400">
    <property type="entry name" value="Tad"/>
    <property type="match status" value="1"/>
</dbReference>
<dbReference type="InterPro" id="IPR036465">
    <property type="entry name" value="vWFA_dom_sf"/>
</dbReference>
<dbReference type="Gene3D" id="3.40.50.410">
    <property type="entry name" value="von Willebrand factor, type A domain"/>
    <property type="match status" value="2"/>
</dbReference>
<accession>A0A845AGC7</accession>
<dbReference type="SUPFAM" id="SSF53300">
    <property type="entry name" value="vWA-like"/>
    <property type="match status" value="1"/>
</dbReference>
<dbReference type="OrthoDB" id="7522752at2"/>
<dbReference type="AlphaFoldDB" id="A0A845AGC7"/>
<name>A0A845AGC7_9SPHN</name>
<evidence type="ECO:0000313" key="4">
    <source>
        <dbReference type="Proteomes" id="UP000439780"/>
    </source>
</evidence>
<gene>
    <name evidence="3" type="ORF">GRI58_06740</name>
</gene>
<comment type="caution">
    <text evidence="3">The sequence shown here is derived from an EMBL/GenBank/DDBJ whole genome shotgun (WGS) entry which is preliminary data.</text>
</comment>
<feature type="domain" description="Putative Flp pilus-assembly TadG-like N-terminal" evidence="2">
    <location>
        <begin position="16"/>
        <end position="60"/>
    </location>
</feature>
<evidence type="ECO:0000259" key="2">
    <source>
        <dbReference type="Pfam" id="PF13400"/>
    </source>
</evidence>
<evidence type="ECO:0000256" key="1">
    <source>
        <dbReference type="SAM" id="MobiDB-lite"/>
    </source>
</evidence>
<dbReference type="Proteomes" id="UP000439780">
    <property type="component" value="Unassembled WGS sequence"/>
</dbReference>
<organism evidence="3 4">
    <name type="scientific">Qipengyuania algicida</name>
    <dbReference type="NCBI Taxonomy" id="1836209"/>
    <lineage>
        <taxon>Bacteria</taxon>
        <taxon>Pseudomonadati</taxon>
        <taxon>Pseudomonadota</taxon>
        <taxon>Alphaproteobacteria</taxon>
        <taxon>Sphingomonadales</taxon>
        <taxon>Erythrobacteraceae</taxon>
        <taxon>Qipengyuania</taxon>
    </lineage>
</organism>
<dbReference type="EMBL" id="WTYA01000004">
    <property type="protein sequence ID" value="MXP28517.1"/>
    <property type="molecule type" value="Genomic_DNA"/>
</dbReference>